<dbReference type="EMBL" id="ABEU02000023">
    <property type="protein sequence ID" value="PNR28863.1"/>
    <property type="molecule type" value="Genomic_DNA"/>
</dbReference>
<dbReference type="PaxDb" id="3218-PP1S82_62V6.1"/>
<organism evidence="1">
    <name type="scientific">Physcomitrium patens</name>
    <name type="common">Spreading-leaved earth moss</name>
    <name type="synonym">Physcomitrella patens</name>
    <dbReference type="NCBI Taxonomy" id="3218"/>
    <lineage>
        <taxon>Eukaryota</taxon>
        <taxon>Viridiplantae</taxon>
        <taxon>Streptophyta</taxon>
        <taxon>Embryophyta</taxon>
        <taxon>Bryophyta</taxon>
        <taxon>Bryophytina</taxon>
        <taxon>Bryopsida</taxon>
        <taxon>Funariidae</taxon>
        <taxon>Funariales</taxon>
        <taxon>Funariaceae</taxon>
        <taxon>Physcomitrium</taxon>
    </lineage>
</organism>
<name>A0A2K1IHW1_PHYPA</name>
<protein>
    <submittedName>
        <fullName evidence="1 2">Uncharacterized protein</fullName>
    </submittedName>
</protein>
<dbReference type="Proteomes" id="UP000006727">
    <property type="component" value="Chromosome 23"/>
</dbReference>
<dbReference type="AlphaFoldDB" id="A0A2K1IHW1"/>
<reference evidence="1 3" key="1">
    <citation type="journal article" date="2008" name="Science">
        <title>The Physcomitrella genome reveals evolutionary insights into the conquest of land by plants.</title>
        <authorList>
            <person name="Rensing S."/>
            <person name="Lang D."/>
            <person name="Zimmer A."/>
            <person name="Terry A."/>
            <person name="Salamov A."/>
            <person name="Shapiro H."/>
            <person name="Nishiyama T."/>
            <person name="Perroud P.-F."/>
            <person name="Lindquist E."/>
            <person name="Kamisugi Y."/>
            <person name="Tanahashi T."/>
            <person name="Sakakibara K."/>
            <person name="Fujita T."/>
            <person name="Oishi K."/>
            <person name="Shin-I T."/>
            <person name="Kuroki Y."/>
            <person name="Toyoda A."/>
            <person name="Suzuki Y."/>
            <person name="Hashimoto A."/>
            <person name="Yamaguchi K."/>
            <person name="Sugano A."/>
            <person name="Kohara Y."/>
            <person name="Fujiyama A."/>
            <person name="Anterola A."/>
            <person name="Aoki S."/>
            <person name="Ashton N."/>
            <person name="Barbazuk W.B."/>
            <person name="Barker E."/>
            <person name="Bennetzen J."/>
            <person name="Bezanilla M."/>
            <person name="Blankenship R."/>
            <person name="Cho S.H."/>
            <person name="Dutcher S."/>
            <person name="Estelle M."/>
            <person name="Fawcett J.A."/>
            <person name="Gundlach H."/>
            <person name="Hanada K."/>
            <person name="Heyl A."/>
            <person name="Hicks K.A."/>
            <person name="Hugh J."/>
            <person name="Lohr M."/>
            <person name="Mayer K."/>
            <person name="Melkozernov A."/>
            <person name="Murata T."/>
            <person name="Nelson D."/>
            <person name="Pils B."/>
            <person name="Prigge M."/>
            <person name="Reiss B."/>
            <person name="Renner T."/>
            <person name="Rombauts S."/>
            <person name="Rushton P."/>
            <person name="Sanderfoot A."/>
            <person name="Schween G."/>
            <person name="Shiu S.-H."/>
            <person name="Stueber K."/>
            <person name="Theodoulou F.L."/>
            <person name="Tu H."/>
            <person name="Van de Peer Y."/>
            <person name="Verrier P.J."/>
            <person name="Waters E."/>
            <person name="Wood A."/>
            <person name="Yang L."/>
            <person name="Cove D."/>
            <person name="Cuming A."/>
            <person name="Hasebe M."/>
            <person name="Lucas S."/>
            <person name="Mishler D.B."/>
            <person name="Reski R."/>
            <person name="Grigoriev I."/>
            <person name="Quatrano R.S."/>
            <person name="Boore J.L."/>
        </authorList>
    </citation>
    <scope>NUCLEOTIDE SEQUENCE [LARGE SCALE GENOMIC DNA]</scope>
    <source>
        <strain evidence="2 3">cv. Gransden 2004</strain>
    </source>
</reference>
<reference evidence="2" key="3">
    <citation type="submission" date="2020-12" db="UniProtKB">
        <authorList>
            <consortium name="EnsemblPlants"/>
        </authorList>
    </citation>
    <scope>IDENTIFICATION</scope>
</reference>
<evidence type="ECO:0000313" key="2">
    <source>
        <dbReference type="EnsemblPlants" id="PAC:32950288.CDS.1"/>
    </source>
</evidence>
<reference evidence="1 3" key="2">
    <citation type="journal article" date="2018" name="Plant J.">
        <title>The Physcomitrella patens chromosome-scale assembly reveals moss genome structure and evolution.</title>
        <authorList>
            <person name="Lang D."/>
            <person name="Ullrich K.K."/>
            <person name="Murat F."/>
            <person name="Fuchs J."/>
            <person name="Jenkins J."/>
            <person name="Haas F.B."/>
            <person name="Piednoel M."/>
            <person name="Gundlach H."/>
            <person name="Van Bel M."/>
            <person name="Meyberg R."/>
            <person name="Vives C."/>
            <person name="Morata J."/>
            <person name="Symeonidi A."/>
            <person name="Hiss M."/>
            <person name="Muchero W."/>
            <person name="Kamisugi Y."/>
            <person name="Saleh O."/>
            <person name="Blanc G."/>
            <person name="Decker E.L."/>
            <person name="van Gessel N."/>
            <person name="Grimwood J."/>
            <person name="Hayes R.D."/>
            <person name="Graham S.W."/>
            <person name="Gunter L.E."/>
            <person name="McDaniel S.F."/>
            <person name="Hoernstein S.N.W."/>
            <person name="Larsson A."/>
            <person name="Li F.W."/>
            <person name="Perroud P.F."/>
            <person name="Phillips J."/>
            <person name="Ranjan P."/>
            <person name="Rokshar D.S."/>
            <person name="Rothfels C.J."/>
            <person name="Schneider L."/>
            <person name="Shu S."/>
            <person name="Stevenson D.W."/>
            <person name="Thummler F."/>
            <person name="Tillich M."/>
            <person name="Villarreal Aguilar J.C."/>
            <person name="Widiez T."/>
            <person name="Wong G.K."/>
            <person name="Wymore A."/>
            <person name="Zhang Y."/>
            <person name="Zimmer A.D."/>
            <person name="Quatrano R.S."/>
            <person name="Mayer K.F.X."/>
            <person name="Goodstein D."/>
            <person name="Casacuberta J.M."/>
            <person name="Vandepoele K."/>
            <person name="Reski R."/>
            <person name="Cuming A.C."/>
            <person name="Tuskan G.A."/>
            <person name="Maumus F."/>
            <person name="Salse J."/>
            <person name="Schmutz J."/>
            <person name="Rensing S.A."/>
        </authorList>
    </citation>
    <scope>NUCLEOTIDE SEQUENCE [LARGE SCALE GENOMIC DNA]</scope>
    <source>
        <strain evidence="2 3">cv. Gransden 2004</strain>
    </source>
</reference>
<dbReference type="Gramene" id="Pp3c23_2230V3.1">
    <property type="protein sequence ID" value="PAC:32950288.CDS.1"/>
    <property type="gene ID" value="Pp3c23_2230"/>
</dbReference>
<evidence type="ECO:0000313" key="1">
    <source>
        <dbReference type="EMBL" id="PNR28863.1"/>
    </source>
</evidence>
<accession>A0A2K1IHW1</accession>
<keyword evidence="3" id="KW-1185">Reference proteome</keyword>
<dbReference type="EnsemblPlants" id="Pp3c23_2230V3.1">
    <property type="protein sequence ID" value="PAC:32950288.CDS.1"/>
    <property type="gene ID" value="Pp3c23_2230"/>
</dbReference>
<evidence type="ECO:0000313" key="3">
    <source>
        <dbReference type="Proteomes" id="UP000006727"/>
    </source>
</evidence>
<dbReference type="InParanoid" id="A0A2K1IHW1"/>
<proteinExistence type="predicted"/>
<gene>
    <name evidence="1" type="ORF">PHYPA_027555</name>
</gene>
<sequence length="106" mass="11698">MKIRGHKRRWLVVTDPAWPVSIKEFRKPPCGKLKRLGQHQVDKSVDRNTTIAEAEGGAETSIPVVPPSSFRNGAEAVVGMRGVDKDNAKEGIQAQPTRTHNCPRCT</sequence>